<dbReference type="OrthoDB" id="5957391at2759"/>
<evidence type="ECO:0000313" key="10">
    <source>
        <dbReference type="EMBL" id="KAE8376125.1"/>
    </source>
</evidence>
<sequence length="314" mass="35960">MPFSHHSHSGEFCPSHAQNTLEQVIQTAILQGMQVFCLSEHMPRSTEDLYEEEIEAGVTASSLVLNEENYYRTAIQLREKYASQIKILIGFESEWIQSDTSLELIQDSLSRYPWEFFIGSVHHLHGIPIDWSRALYSKARDISGGTDERMFEDYFDIQLEMLQKLKPMIVGHFDLIRLHSDSPNFSDGGLQKWPGVWQRVTRNLKYIASYGGILELNSAALRKGLATPYPAPEICQEFLALDGRFCFSDDSHGIAQVGAMYKEMLDYVEEQGIPKLYFLELAPEGTNEGLDPRFPRTLVNSCSLEEVKKMAYWR</sequence>
<keyword evidence="11" id="KW-1185">Reference proteome</keyword>
<gene>
    <name evidence="10" type="ORF">BDV26DRAFT_266262</name>
</gene>
<dbReference type="GO" id="GO:0005737">
    <property type="term" value="C:cytoplasm"/>
    <property type="evidence" value="ECO:0007669"/>
    <property type="project" value="TreeGrafter"/>
</dbReference>
<dbReference type="Pfam" id="PF02811">
    <property type="entry name" value="PHP"/>
    <property type="match status" value="1"/>
</dbReference>
<dbReference type="SUPFAM" id="SSF89550">
    <property type="entry name" value="PHP domain-like"/>
    <property type="match status" value="1"/>
</dbReference>
<evidence type="ECO:0000256" key="4">
    <source>
        <dbReference type="ARBA" id="ARBA00022605"/>
    </source>
</evidence>
<evidence type="ECO:0000256" key="7">
    <source>
        <dbReference type="ARBA" id="ARBA00049158"/>
    </source>
</evidence>
<keyword evidence="6 8" id="KW-0368">Histidine biosynthesis</keyword>
<name>A0A5N7B285_9EURO</name>
<dbReference type="PANTHER" id="PTHR21039">
    <property type="entry name" value="HISTIDINOL PHOSPHATASE-RELATED"/>
    <property type="match status" value="1"/>
</dbReference>
<dbReference type="PANTHER" id="PTHR21039:SF0">
    <property type="entry name" value="HISTIDINOL-PHOSPHATASE"/>
    <property type="match status" value="1"/>
</dbReference>
<evidence type="ECO:0000313" key="11">
    <source>
        <dbReference type="Proteomes" id="UP000326198"/>
    </source>
</evidence>
<evidence type="ECO:0000256" key="8">
    <source>
        <dbReference type="RuleBase" id="RU366003"/>
    </source>
</evidence>
<reference evidence="10 11" key="1">
    <citation type="submission" date="2019-04" db="EMBL/GenBank/DDBJ databases">
        <title>Friends and foes A comparative genomics studyof 23 Aspergillus species from section Flavi.</title>
        <authorList>
            <consortium name="DOE Joint Genome Institute"/>
            <person name="Kjaerbolling I."/>
            <person name="Vesth T."/>
            <person name="Frisvad J.C."/>
            <person name="Nybo J.L."/>
            <person name="Theobald S."/>
            <person name="Kildgaard S."/>
            <person name="Isbrandt T."/>
            <person name="Kuo A."/>
            <person name="Sato A."/>
            <person name="Lyhne E.K."/>
            <person name="Kogle M.E."/>
            <person name="Wiebenga A."/>
            <person name="Kun R.S."/>
            <person name="Lubbers R.J."/>
            <person name="Makela M.R."/>
            <person name="Barry K."/>
            <person name="Chovatia M."/>
            <person name="Clum A."/>
            <person name="Daum C."/>
            <person name="Haridas S."/>
            <person name="He G."/>
            <person name="LaButti K."/>
            <person name="Lipzen A."/>
            <person name="Mondo S."/>
            <person name="Riley R."/>
            <person name="Salamov A."/>
            <person name="Simmons B.A."/>
            <person name="Magnuson J.K."/>
            <person name="Henrissat B."/>
            <person name="Mortensen U.H."/>
            <person name="Larsen T.O."/>
            <person name="Devries R.P."/>
            <person name="Grigoriev I.V."/>
            <person name="Machida M."/>
            <person name="Baker S.E."/>
            <person name="Andersen M.R."/>
        </authorList>
    </citation>
    <scope>NUCLEOTIDE SEQUENCE [LARGE SCALE GENOMIC DNA]</scope>
    <source>
        <strain evidence="10 11">IBT 29228</strain>
    </source>
</reference>
<dbReference type="CDD" id="cd12110">
    <property type="entry name" value="PHP_HisPPase_Hisj_like"/>
    <property type="match status" value="1"/>
</dbReference>
<keyword evidence="5 8" id="KW-0378">Hydrolase</keyword>
<dbReference type="EC" id="3.1.3.15" evidence="3 8"/>
<comment type="pathway">
    <text evidence="1 8">Amino-acid biosynthesis; L-histidine biosynthesis; L-histidine from 5-phospho-alpha-D-ribose 1-diphosphate: step 8/9.</text>
</comment>
<dbReference type="GO" id="GO:0004401">
    <property type="term" value="F:histidinol-phosphatase activity"/>
    <property type="evidence" value="ECO:0007669"/>
    <property type="project" value="UniProtKB-UniRule"/>
</dbReference>
<dbReference type="NCBIfam" id="TIGR01856">
    <property type="entry name" value="hisJ_fam"/>
    <property type="match status" value="1"/>
</dbReference>
<keyword evidence="4 8" id="KW-0028">Amino-acid biosynthesis</keyword>
<dbReference type="UniPathway" id="UPA00031">
    <property type="reaction ID" value="UER00013"/>
</dbReference>
<protein>
    <recommendedName>
        <fullName evidence="3 8">Histidinol-phosphatase</fullName>
        <shortName evidence="8">HolPase</shortName>
        <ecNumber evidence="3 8">3.1.3.15</ecNumber>
    </recommendedName>
</protein>
<comment type="similarity">
    <text evidence="2 8">Belongs to the PHP hydrolase family. HisK subfamily.</text>
</comment>
<evidence type="ECO:0000256" key="3">
    <source>
        <dbReference type="ARBA" id="ARBA00013085"/>
    </source>
</evidence>
<dbReference type="InterPro" id="IPR016195">
    <property type="entry name" value="Pol/histidinol_Pase-like"/>
</dbReference>
<evidence type="ECO:0000256" key="5">
    <source>
        <dbReference type="ARBA" id="ARBA00022801"/>
    </source>
</evidence>
<dbReference type="Proteomes" id="UP000326198">
    <property type="component" value="Unassembled WGS sequence"/>
</dbReference>
<evidence type="ECO:0000256" key="1">
    <source>
        <dbReference type="ARBA" id="ARBA00004970"/>
    </source>
</evidence>
<dbReference type="GO" id="GO:0000105">
    <property type="term" value="P:L-histidine biosynthetic process"/>
    <property type="evidence" value="ECO:0007669"/>
    <property type="project" value="UniProtKB-UniRule"/>
</dbReference>
<dbReference type="InterPro" id="IPR010140">
    <property type="entry name" value="Histidinol_P_phosphatase_HisJ"/>
</dbReference>
<dbReference type="FunFam" id="3.20.20.140:FF:000059">
    <property type="entry name" value="Histidinol-phosphatase"/>
    <property type="match status" value="1"/>
</dbReference>
<evidence type="ECO:0000256" key="2">
    <source>
        <dbReference type="ARBA" id="ARBA00009152"/>
    </source>
</evidence>
<dbReference type="Gene3D" id="3.20.20.140">
    <property type="entry name" value="Metal-dependent hydrolases"/>
    <property type="match status" value="1"/>
</dbReference>
<organism evidence="10 11">
    <name type="scientific">Aspergillus bertholletiae</name>
    <dbReference type="NCBI Taxonomy" id="1226010"/>
    <lineage>
        <taxon>Eukaryota</taxon>
        <taxon>Fungi</taxon>
        <taxon>Dikarya</taxon>
        <taxon>Ascomycota</taxon>
        <taxon>Pezizomycotina</taxon>
        <taxon>Eurotiomycetes</taxon>
        <taxon>Eurotiomycetidae</taxon>
        <taxon>Eurotiales</taxon>
        <taxon>Aspergillaceae</taxon>
        <taxon>Aspergillus</taxon>
        <taxon>Aspergillus subgen. Circumdati</taxon>
    </lineage>
</organism>
<evidence type="ECO:0000256" key="6">
    <source>
        <dbReference type="ARBA" id="ARBA00023102"/>
    </source>
</evidence>
<dbReference type="AlphaFoldDB" id="A0A5N7B285"/>
<dbReference type="InterPro" id="IPR004013">
    <property type="entry name" value="PHP_dom"/>
</dbReference>
<comment type="catalytic activity">
    <reaction evidence="7 8">
        <text>L-histidinol phosphate + H2O = L-histidinol + phosphate</text>
        <dbReference type="Rhea" id="RHEA:14465"/>
        <dbReference type="ChEBI" id="CHEBI:15377"/>
        <dbReference type="ChEBI" id="CHEBI:43474"/>
        <dbReference type="ChEBI" id="CHEBI:57699"/>
        <dbReference type="ChEBI" id="CHEBI:57980"/>
        <dbReference type="EC" id="3.1.3.15"/>
    </reaction>
</comment>
<proteinExistence type="inferred from homology"/>
<feature type="domain" description="PHP" evidence="9">
    <location>
        <begin position="5"/>
        <end position="219"/>
    </location>
</feature>
<dbReference type="EMBL" id="ML736246">
    <property type="protein sequence ID" value="KAE8376125.1"/>
    <property type="molecule type" value="Genomic_DNA"/>
</dbReference>
<evidence type="ECO:0000259" key="9">
    <source>
        <dbReference type="Pfam" id="PF02811"/>
    </source>
</evidence>
<accession>A0A5N7B285</accession>